<dbReference type="CDD" id="cd04280">
    <property type="entry name" value="ZnMc_astacin_like"/>
    <property type="match status" value="1"/>
</dbReference>
<dbReference type="PANTHER" id="PTHR10127">
    <property type="entry name" value="DISCOIDIN, CUB, EGF, LAMININ , AND ZINC METALLOPROTEASE DOMAIN CONTAINING"/>
    <property type="match status" value="1"/>
</dbReference>
<evidence type="ECO:0000256" key="7">
    <source>
        <dbReference type="ARBA" id="ARBA00023049"/>
    </source>
</evidence>
<dbReference type="Pfam" id="PF00431">
    <property type="entry name" value="CUB"/>
    <property type="match status" value="1"/>
</dbReference>
<feature type="domain" description="CUB" evidence="14">
    <location>
        <begin position="360"/>
        <end position="495"/>
    </location>
</feature>
<proteinExistence type="predicted"/>
<feature type="region of interest" description="Disordered" evidence="13">
    <location>
        <begin position="31"/>
        <end position="59"/>
    </location>
</feature>
<feature type="active site" evidence="11">
    <location>
        <position position="215"/>
    </location>
</feature>
<keyword evidence="7 11" id="KW-0482">Metalloprotease</keyword>
<accession>A0A6G1SJD9</accession>
<evidence type="ECO:0000259" key="15">
    <source>
        <dbReference type="PROSITE" id="PS51864"/>
    </source>
</evidence>
<dbReference type="PROSITE" id="PS01180">
    <property type="entry name" value="CUB"/>
    <property type="match status" value="1"/>
</dbReference>
<dbReference type="InterPro" id="IPR034035">
    <property type="entry name" value="Astacin-like_dom"/>
</dbReference>
<evidence type="ECO:0000256" key="13">
    <source>
        <dbReference type="SAM" id="MobiDB-lite"/>
    </source>
</evidence>
<comment type="function">
    <text evidence="9">Zinc metalloprotease. Provoques deadhesion of endothelial cells from cell cultures, and also degradation of fibronectin, fibrinogen and gelatin in vitro. Its role in the venom is not fully understood but it might act as a spreading factor that facilitates diffusion of other venom toxins. Alternatively, it might be involved in the proteolytic processing of other venom toxins or it might play a role in extra-oral digestion of prey.</text>
</comment>
<protein>
    <recommendedName>
        <fullName evidence="12">Metalloendopeptidase</fullName>
        <ecNumber evidence="12">3.4.24.-</ecNumber>
    </recommendedName>
</protein>
<organism evidence="16">
    <name type="scientific">Aceria tosichella</name>
    <name type="common">wheat curl mite</name>
    <dbReference type="NCBI Taxonomy" id="561515"/>
    <lineage>
        <taxon>Eukaryota</taxon>
        <taxon>Metazoa</taxon>
        <taxon>Ecdysozoa</taxon>
        <taxon>Arthropoda</taxon>
        <taxon>Chelicerata</taxon>
        <taxon>Arachnida</taxon>
        <taxon>Acari</taxon>
        <taxon>Acariformes</taxon>
        <taxon>Trombidiformes</taxon>
        <taxon>Prostigmata</taxon>
        <taxon>Eupodina</taxon>
        <taxon>Eriophyoidea</taxon>
        <taxon>Eriophyidae</taxon>
        <taxon>Eriophyinae</taxon>
        <taxon>Aceriini</taxon>
        <taxon>Aceria</taxon>
    </lineage>
</organism>
<feature type="signal peptide" evidence="12">
    <location>
        <begin position="1"/>
        <end position="27"/>
    </location>
</feature>
<evidence type="ECO:0000259" key="14">
    <source>
        <dbReference type="PROSITE" id="PS01180"/>
    </source>
</evidence>
<evidence type="ECO:0000256" key="6">
    <source>
        <dbReference type="ARBA" id="ARBA00022833"/>
    </source>
</evidence>
<dbReference type="Gene3D" id="3.40.390.10">
    <property type="entry name" value="Collagenase (Catalytic Domain)"/>
    <property type="match status" value="1"/>
</dbReference>
<dbReference type="CDD" id="cd00041">
    <property type="entry name" value="CUB"/>
    <property type="match status" value="1"/>
</dbReference>
<dbReference type="SMART" id="SM00235">
    <property type="entry name" value="ZnMc"/>
    <property type="match status" value="1"/>
</dbReference>
<evidence type="ECO:0000256" key="9">
    <source>
        <dbReference type="ARBA" id="ARBA00025529"/>
    </source>
</evidence>
<keyword evidence="5 11" id="KW-0378">Hydrolase</keyword>
<dbReference type="EC" id="3.4.24.-" evidence="12"/>
<evidence type="ECO:0000256" key="1">
    <source>
        <dbReference type="ARBA" id="ARBA00011245"/>
    </source>
</evidence>
<dbReference type="EMBL" id="GGYP01005863">
    <property type="protein sequence ID" value="MDE50634.1"/>
    <property type="molecule type" value="Transcribed_RNA"/>
</dbReference>
<dbReference type="GO" id="GO:0008270">
    <property type="term" value="F:zinc ion binding"/>
    <property type="evidence" value="ECO:0007669"/>
    <property type="project" value="UniProtKB-UniRule"/>
</dbReference>
<evidence type="ECO:0000256" key="11">
    <source>
        <dbReference type="PROSITE-ProRule" id="PRU01211"/>
    </source>
</evidence>
<sequence>MADSRSLSRCLIFILGGLGLIVASVSSLPTKTPSEQRQQQQLNHSQQVSSEHDHHQASYNDDQDSLFLGLYNMFGGGNPSVTPNGQKLIEGDIVVPTTTSISGGSDGLQVISGRKAVPDTSLYWPNGEIIYTYHESITAGEMAVIEAAMQHWRQHTCLTFRQRQPSDLVFVRFRSDTQGCWSLVGRQVNSPNGYGQGQDVSIGQGCANLNVVVHEIGHVIGFFHEQSRSDRDQYIDIVWSNVLPGYALQFRKESDTNYGIPYDLTSTMQYPQWAFSKEIFEKSTIVAKNPAYQRFLSKNYPLSFRDRLIANQMYSCTTACASSASSCQNGGYMRASGGSTGLGGASCSCDCPPNYTGQQCETKLRSDYYPDLPCGGIINQPGIIETPGYPQRTQPFSNCMWDIQAPIGHKVSIKFEGFGFAPRFTKPGTKVINKCFNETVEIRLRNANIYDGDAYCGTDIAPGTVLKSDGPKAVIIITANDKMIGTGLKARVRFQSDSSPETDDEEDNEIDDGQTKPQTPQPPTQEVVTTTTSITTTRPEIPIYTTPTYTVQPPVVNTLPPILPPRPPPSVVTTSSLLEEYEKESKKTYPPVGPF</sequence>
<dbReference type="InterPro" id="IPR001506">
    <property type="entry name" value="Peptidase_M12A"/>
</dbReference>
<dbReference type="Pfam" id="PF01400">
    <property type="entry name" value="Astacin"/>
    <property type="match status" value="1"/>
</dbReference>
<feature type="region of interest" description="Disordered" evidence="13">
    <location>
        <begin position="493"/>
        <end position="553"/>
    </location>
</feature>
<dbReference type="Gene3D" id="2.60.120.290">
    <property type="entry name" value="Spermadhesin, CUB domain"/>
    <property type="match status" value="1"/>
</dbReference>
<dbReference type="InterPro" id="IPR024079">
    <property type="entry name" value="MetalloPept_cat_dom_sf"/>
</dbReference>
<feature type="compositionally biased region" description="Acidic residues" evidence="13">
    <location>
        <begin position="500"/>
        <end position="512"/>
    </location>
</feature>
<evidence type="ECO:0000313" key="16">
    <source>
        <dbReference type="EMBL" id="MDE50634.1"/>
    </source>
</evidence>
<evidence type="ECO:0000256" key="2">
    <source>
        <dbReference type="ARBA" id="ARBA00022536"/>
    </source>
</evidence>
<dbReference type="InterPro" id="IPR035914">
    <property type="entry name" value="Sperma_CUB_dom_sf"/>
</dbReference>
<reference evidence="16" key="1">
    <citation type="submission" date="2018-10" db="EMBL/GenBank/DDBJ databases">
        <title>Transcriptome assembly of Aceria tosichella (Wheat curl mite) Type 2.</title>
        <authorList>
            <person name="Scully E.D."/>
            <person name="Geib S.M."/>
            <person name="Palmer N.A."/>
            <person name="Gupta A.K."/>
            <person name="Sarath G."/>
            <person name="Tatineni S."/>
        </authorList>
    </citation>
    <scope>NUCLEOTIDE SEQUENCE</scope>
    <source>
        <strain evidence="16">LincolnNE</strain>
    </source>
</reference>
<keyword evidence="2" id="KW-0245">EGF-like domain</keyword>
<dbReference type="GO" id="GO:0004222">
    <property type="term" value="F:metalloendopeptidase activity"/>
    <property type="evidence" value="ECO:0007669"/>
    <property type="project" value="UniProtKB-UniRule"/>
</dbReference>
<keyword evidence="3 11" id="KW-0645">Protease</keyword>
<keyword evidence="12" id="KW-0732">Signal</keyword>
<dbReference type="PROSITE" id="PS51864">
    <property type="entry name" value="ASTACIN"/>
    <property type="match status" value="1"/>
</dbReference>
<dbReference type="InterPro" id="IPR006026">
    <property type="entry name" value="Peptidase_Metallo"/>
</dbReference>
<feature type="binding site" evidence="11">
    <location>
        <position position="224"/>
    </location>
    <ligand>
        <name>Zn(2+)</name>
        <dbReference type="ChEBI" id="CHEBI:29105"/>
        <note>catalytic</note>
    </ligand>
</feature>
<keyword evidence="6 11" id="KW-0862">Zinc</keyword>
<dbReference type="SMART" id="SM00042">
    <property type="entry name" value="CUB"/>
    <property type="match status" value="1"/>
</dbReference>
<dbReference type="AlphaFoldDB" id="A0A6G1SJD9"/>
<dbReference type="SUPFAM" id="SSF49854">
    <property type="entry name" value="Spermadhesin, CUB domain"/>
    <property type="match status" value="1"/>
</dbReference>
<comment type="subunit">
    <text evidence="1">Monomer.</text>
</comment>
<evidence type="ECO:0000256" key="4">
    <source>
        <dbReference type="ARBA" id="ARBA00022723"/>
    </source>
</evidence>
<feature type="compositionally biased region" description="Low complexity" evidence="13">
    <location>
        <begin position="524"/>
        <end position="553"/>
    </location>
</feature>
<evidence type="ECO:0000256" key="5">
    <source>
        <dbReference type="ARBA" id="ARBA00022801"/>
    </source>
</evidence>
<evidence type="ECO:0000256" key="10">
    <source>
        <dbReference type="PROSITE-ProRule" id="PRU00059"/>
    </source>
</evidence>
<dbReference type="PANTHER" id="PTHR10127:SF893">
    <property type="entry name" value="METALLOENDOPEPTIDASE"/>
    <property type="match status" value="1"/>
</dbReference>
<feature type="binding site" evidence="11">
    <location>
        <position position="218"/>
    </location>
    <ligand>
        <name>Zn(2+)</name>
        <dbReference type="ChEBI" id="CHEBI:29105"/>
        <note>catalytic</note>
    </ligand>
</feature>
<dbReference type="InterPro" id="IPR000859">
    <property type="entry name" value="CUB_dom"/>
</dbReference>
<feature type="compositionally biased region" description="Low complexity" evidence="13">
    <location>
        <begin position="35"/>
        <end position="49"/>
    </location>
</feature>
<name>A0A6G1SJD9_9ACAR</name>
<dbReference type="PRINTS" id="PR00480">
    <property type="entry name" value="ASTACIN"/>
</dbReference>
<evidence type="ECO:0000256" key="3">
    <source>
        <dbReference type="ARBA" id="ARBA00022670"/>
    </source>
</evidence>
<dbReference type="SUPFAM" id="SSF55486">
    <property type="entry name" value="Metalloproteases ('zincins'), catalytic domain"/>
    <property type="match status" value="1"/>
</dbReference>
<keyword evidence="8" id="KW-1015">Disulfide bond</keyword>
<comment type="caution">
    <text evidence="10">Lacks conserved residue(s) required for the propagation of feature annotation.</text>
</comment>
<evidence type="ECO:0000256" key="8">
    <source>
        <dbReference type="ARBA" id="ARBA00023157"/>
    </source>
</evidence>
<feature type="domain" description="Peptidase M12A" evidence="15">
    <location>
        <begin position="115"/>
        <end position="317"/>
    </location>
</feature>
<comment type="cofactor">
    <cofactor evidence="11 12">
        <name>Zn(2+)</name>
        <dbReference type="ChEBI" id="CHEBI:29105"/>
    </cofactor>
    <text evidence="11 12">Binds 1 zinc ion per subunit.</text>
</comment>
<feature type="binding site" evidence="11">
    <location>
        <position position="214"/>
    </location>
    <ligand>
        <name>Zn(2+)</name>
        <dbReference type="ChEBI" id="CHEBI:29105"/>
        <note>catalytic</note>
    </ligand>
</feature>
<evidence type="ECO:0000256" key="12">
    <source>
        <dbReference type="RuleBase" id="RU361183"/>
    </source>
</evidence>
<dbReference type="GO" id="GO:0006508">
    <property type="term" value="P:proteolysis"/>
    <property type="evidence" value="ECO:0007669"/>
    <property type="project" value="UniProtKB-KW"/>
</dbReference>
<feature type="chain" id="PRO_5026376970" description="Metalloendopeptidase" evidence="12">
    <location>
        <begin position="28"/>
        <end position="595"/>
    </location>
</feature>
<gene>
    <name evidence="16" type="primary">nas-36</name>
    <name evidence="16" type="ORF">g.15083</name>
</gene>
<keyword evidence="4 11" id="KW-0479">Metal-binding</keyword>